<gene>
    <name evidence="3" type="ORF">CC80DRAFT_556232</name>
</gene>
<evidence type="ECO:0000313" key="4">
    <source>
        <dbReference type="Proteomes" id="UP000800035"/>
    </source>
</evidence>
<sequence>MLDSLHRAMGTKDEDWDIEYQSSEVRVKEGLERLEKGDFTGFSQALYSRVLYPTGDCDFETKRGSDNEKLGLGTEDMDESTRWVVEKVDEVDDLMEISVSASA</sequence>
<dbReference type="GO" id="GO:0016491">
    <property type="term" value="F:oxidoreductase activity"/>
    <property type="evidence" value="ECO:0007669"/>
    <property type="project" value="UniProtKB-KW"/>
</dbReference>
<protein>
    <submittedName>
        <fullName evidence="3">Uncharacterized protein</fullName>
    </submittedName>
</protein>
<dbReference type="OrthoDB" id="419598at2759"/>
<dbReference type="PANTHER" id="PTHR47706">
    <property type="entry name" value="NMRA-LIKE FAMILY PROTEIN"/>
    <property type="match status" value="1"/>
</dbReference>
<dbReference type="InterPro" id="IPR051609">
    <property type="entry name" value="NmrA/Isoflavone_reductase-like"/>
</dbReference>
<evidence type="ECO:0000256" key="2">
    <source>
        <dbReference type="ARBA" id="ARBA00023002"/>
    </source>
</evidence>
<proteinExistence type="predicted"/>
<reference evidence="3" key="1">
    <citation type="journal article" date="2020" name="Stud. Mycol.">
        <title>101 Dothideomycetes genomes: a test case for predicting lifestyles and emergence of pathogens.</title>
        <authorList>
            <person name="Haridas S."/>
            <person name="Albert R."/>
            <person name="Binder M."/>
            <person name="Bloem J."/>
            <person name="Labutti K."/>
            <person name="Salamov A."/>
            <person name="Andreopoulos B."/>
            <person name="Baker S."/>
            <person name="Barry K."/>
            <person name="Bills G."/>
            <person name="Bluhm B."/>
            <person name="Cannon C."/>
            <person name="Castanera R."/>
            <person name="Culley D."/>
            <person name="Daum C."/>
            <person name="Ezra D."/>
            <person name="Gonzalez J."/>
            <person name="Henrissat B."/>
            <person name="Kuo A."/>
            <person name="Liang C."/>
            <person name="Lipzen A."/>
            <person name="Lutzoni F."/>
            <person name="Magnuson J."/>
            <person name="Mondo S."/>
            <person name="Nolan M."/>
            <person name="Ohm R."/>
            <person name="Pangilinan J."/>
            <person name="Park H.-J."/>
            <person name="Ramirez L."/>
            <person name="Alfaro M."/>
            <person name="Sun H."/>
            <person name="Tritt A."/>
            <person name="Yoshinaga Y."/>
            <person name="Zwiers L.-H."/>
            <person name="Turgeon B."/>
            <person name="Goodwin S."/>
            <person name="Spatafora J."/>
            <person name="Crous P."/>
            <person name="Grigoriev I."/>
        </authorList>
    </citation>
    <scope>NUCLEOTIDE SEQUENCE</scope>
    <source>
        <strain evidence="3">CBS 675.92</strain>
    </source>
</reference>
<keyword evidence="1" id="KW-0521">NADP</keyword>
<dbReference type="AlphaFoldDB" id="A0A6A5T8J0"/>
<keyword evidence="2" id="KW-0560">Oxidoreductase</keyword>
<dbReference type="PANTHER" id="PTHR47706:SF7">
    <property type="entry name" value="CIPA-LIKE, PUTATIVE (AFU_ORTHOLOGUE AFUA_1G01630)-RELATED"/>
    <property type="match status" value="1"/>
</dbReference>
<dbReference type="Proteomes" id="UP000800035">
    <property type="component" value="Unassembled WGS sequence"/>
</dbReference>
<organism evidence="3 4">
    <name type="scientific">Byssothecium circinans</name>
    <dbReference type="NCBI Taxonomy" id="147558"/>
    <lineage>
        <taxon>Eukaryota</taxon>
        <taxon>Fungi</taxon>
        <taxon>Dikarya</taxon>
        <taxon>Ascomycota</taxon>
        <taxon>Pezizomycotina</taxon>
        <taxon>Dothideomycetes</taxon>
        <taxon>Pleosporomycetidae</taxon>
        <taxon>Pleosporales</taxon>
        <taxon>Massarineae</taxon>
        <taxon>Massarinaceae</taxon>
        <taxon>Byssothecium</taxon>
    </lineage>
</organism>
<evidence type="ECO:0000313" key="3">
    <source>
        <dbReference type="EMBL" id="KAF1948528.1"/>
    </source>
</evidence>
<accession>A0A6A5T8J0</accession>
<keyword evidence="4" id="KW-1185">Reference proteome</keyword>
<dbReference type="EMBL" id="ML977055">
    <property type="protein sequence ID" value="KAF1948528.1"/>
    <property type="molecule type" value="Genomic_DNA"/>
</dbReference>
<name>A0A6A5T8J0_9PLEO</name>
<evidence type="ECO:0000256" key="1">
    <source>
        <dbReference type="ARBA" id="ARBA00022857"/>
    </source>
</evidence>